<dbReference type="GeneID" id="55968382"/>
<comment type="caution">
    <text evidence="1">The sequence shown here is derived from an EMBL/GenBank/DDBJ whole genome shotgun (WGS) entry which is preliminary data.</text>
</comment>
<dbReference type="Proteomes" id="UP000749293">
    <property type="component" value="Unassembled WGS sequence"/>
</dbReference>
<evidence type="ECO:0008006" key="3">
    <source>
        <dbReference type="Google" id="ProtNLM"/>
    </source>
</evidence>
<organism evidence="1 2">
    <name type="scientific">Geosmithia morbida</name>
    <dbReference type="NCBI Taxonomy" id="1094350"/>
    <lineage>
        <taxon>Eukaryota</taxon>
        <taxon>Fungi</taxon>
        <taxon>Dikarya</taxon>
        <taxon>Ascomycota</taxon>
        <taxon>Pezizomycotina</taxon>
        <taxon>Sordariomycetes</taxon>
        <taxon>Hypocreomycetidae</taxon>
        <taxon>Hypocreales</taxon>
        <taxon>Bionectriaceae</taxon>
        <taxon>Geosmithia</taxon>
    </lineage>
</organism>
<gene>
    <name evidence="1" type="ORF">GMORB2_2152</name>
</gene>
<dbReference type="RefSeq" id="XP_035319842.1">
    <property type="nucleotide sequence ID" value="XM_035464132.1"/>
</dbReference>
<keyword evidence="2" id="KW-1185">Reference proteome</keyword>
<dbReference type="AlphaFoldDB" id="A0A9P5D2V8"/>
<dbReference type="EMBL" id="JAANYQ010000013">
    <property type="protein sequence ID" value="KAF4121190.1"/>
    <property type="molecule type" value="Genomic_DNA"/>
</dbReference>
<protein>
    <recommendedName>
        <fullName evidence="3">Polymer-forming cytoskeletal protein</fullName>
    </recommendedName>
</protein>
<name>A0A9P5D2V8_9HYPO</name>
<proteinExistence type="predicted"/>
<sequence length="189" mass="20518">YLDTGDQDNDVEDQHPLPAESVAGLDMPVAETVYQHQSFRTEPSIKSDVGIELRGPLEVRGSVKSGGSIALLGDLIIRRKIDAYGAITVNGNVSTQGRIKAYGNIEVNGSLTASNGIKGFGKLRLVGSLQGTDLEIYGNLIVNGYLKCRRLLVYGSLTLIGAESSYTVEESEEIMGAKLRRDQEADWDW</sequence>
<dbReference type="OrthoDB" id="5194604at2759"/>
<accession>A0A9P5D2V8</accession>
<reference evidence="1" key="1">
    <citation type="submission" date="2020-03" db="EMBL/GenBank/DDBJ databases">
        <title>Site-based positive gene gene selection in Geosmithia morbida across the United States reveals a broad range of putative effectors and factors for local host and environmental adapation.</title>
        <authorList>
            <person name="Onufrak A."/>
            <person name="Murdoch R.W."/>
            <person name="Gazis R."/>
            <person name="Huff M."/>
            <person name="Staton M."/>
            <person name="Klingeman W."/>
            <person name="Hadziabdic D."/>
        </authorList>
    </citation>
    <scope>NUCLEOTIDE SEQUENCE</scope>
    <source>
        <strain evidence="1">1262</strain>
    </source>
</reference>
<evidence type="ECO:0000313" key="1">
    <source>
        <dbReference type="EMBL" id="KAF4121190.1"/>
    </source>
</evidence>
<feature type="non-terminal residue" evidence="1">
    <location>
        <position position="1"/>
    </location>
</feature>
<evidence type="ECO:0000313" key="2">
    <source>
        <dbReference type="Proteomes" id="UP000749293"/>
    </source>
</evidence>